<dbReference type="RefSeq" id="WP_262428282.1">
    <property type="nucleotide sequence ID" value="NZ_JACRTG010000003.1"/>
</dbReference>
<comment type="caution">
    <text evidence="1">The sequence shown here is derived from an EMBL/GenBank/DDBJ whole genome shotgun (WGS) entry which is preliminary data.</text>
</comment>
<proteinExistence type="predicted"/>
<reference evidence="1" key="1">
    <citation type="submission" date="2020-08" db="EMBL/GenBank/DDBJ databases">
        <title>Genome public.</title>
        <authorList>
            <person name="Liu C."/>
            <person name="Sun Q."/>
        </authorList>
    </citation>
    <scope>NUCLEOTIDE SEQUENCE</scope>
    <source>
        <strain evidence="1">BX21</strain>
    </source>
</reference>
<keyword evidence="2" id="KW-1185">Reference proteome</keyword>
<accession>A0A926EUR0</accession>
<dbReference type="EMBL" id="JACRTG010000003">
    <property type="protein sequence ID" value="MBC8586819.1"/>
    <property type="molecule type" value="Genomic_DNA"/>
</dbReference>
<name>A0A926EUR0_9FIRM</name>
<sequence length="114" mass="13841">MYRIVCESYENYINDFIPNDTDNYRFKIMKPFRLITDMTIYNEEKNLNTEDYKKLEDFIYLSKKEINSYPNIKSLLWSLESRGIYGKSFGVLSVEDFTEMMKIINMFLKLSYWS</sequence>
<dbReference type="Proteomes" id="UP000601171">
    <property type="component" value="Unassembled WGS sequence"/>
</dbReference>
<organism evidence="1 2">
    <name type="scientific">Paratissierella segnis</name>
    <dbReference type="NCBI Taxonomy" id="2763679"/>
    <lineage>
        <taxon>Bacteria</taxon>
        <taxon>Bacillati</taxon>
        <taxon>Bacillota</taxon>
        <taxon>Tissierellia</taxon>
        <taxon>Tissierellales</taxon>
        <taxon>Tissierellaceae</taxon>
        <taxon>Paratissierella</taxon>
    </lineage>
</organism>
<protein>
    <submittedName>
        <fullName evidence="1">Uncharacterized protein</fullName>
    </submittedName>
</protein>
<dbReference type="AlphaFoldDB" id="A0A926EUR0"/>
<evidence type="ECO:0000313" key="1">
    <source>
        <dbReference type="EMBL" id="MBC8586819.1"/>
    </source>
</evidence>
<gene>
    <name evidence="1" type="ORF">H8707_01010</name>
</gene>
<evidence type="ECO:0000313" key="2">
    <source>
        <dbReference type="Proteomes" id="UP000601171"/>
    </source>
</evidence>